<keyword evidence="1" id="KW-0812">Transmembrane</keyword>
<dbReference type="EMBL" id="UGAB01000002">
    <property type="protein sequence ID" value="STF45025.1"/>
    <property type="molecule type" value="Genomic_DNA"/>
</dbReference>
<evidence type="ECO:0000313" key="4">
    <source>
        <dbReference type="EMBL" id="STF45025.1"/>
    </source>
</evidence>
<dbReference type="Proteomes" id="UP000254877">
    <property type="component" value="Unassembled WGS sequence"/>
</dbReference>
<proteinExistence type="predicted"/>
<dbReference type="GO" id="GO:0042910">
    <property type="term" value="F:xenobiotic transmembrane transporter activity"/>
    <property type="evidence" value="ECO:0007669"/>
    <property type="project" value="TreeGrafter"/>
</dbReference>
<evidence type="ECO:0000256" key="1">
    <source>
        <dbReference type="ARBA" id="ARBA00022692"/>
    </source>
</evidence>
<gene>
    <name evidence="4" type="primary">mdtC_2</name>
    <name evidence="4" type="ORF">NCTC7928_05781</name>
</gene>
<dbReference type="Gene3D" id="3.30.70.1430">
    <property type="entry name" value="Multidrug efflux transporter AcrB pore domain"/>
    <property type="match status" value="1"/>
</dbReference>
<organism evidence="4 5">
    <name type="scientific">Escherichia coli</name>
    <dbReference type="NCBI Taxonomy" id="562"/>
    <lineage>
        <taxon>Bacteria</taxon>
        <taxon>Pseudomonadati</taxon>
        <taxon>Pseudomonadota</taxon>
        <taxon>Gammaproteobacteria</taxon>
        <taxon>Enterobacterales</taxon>
        <taxon>Enterobacteriaceae</taxon>
        <taxon>Escherichia</taxon>
    </lineage>
</organism>
<dbReference type="AlphaFoldDB" id="A0A376LNY5"/>
<dbReference type="InterPro" id="IPR001036">
    <property type="entry name" value="Acrflvin-R"/>
</dbReference>
<dbReference type="SUPFAM" id="SSF82693">
    <property type="entry name" value="Multidrug efflux transporter AcrB pore domain, PN1, PN2, PC1 and PC2 subdomains"/>
    <property type="match status" value="1"/>
</dbReference>
<dbReference type="PANTHER" id="PTHR32063:SF34">
    <property type="entry name" value="MULTIDRUG RESISTANCE PROTEIN MDTC"/>
    <property type="match status" value="1"/>
</dbReference>
<evidence type="ECO:0000256" key="3">
    <source>
        <dbReference type="SAM" id="MobiDB-lite"/>
    </source>
</evidence>
<dbReference type="PANTHER" id="PTHR32063">
    <property type="match status" value="1"/>
</dbReference>
<dbReference type="Pfam" id="PF00873">
    <property type="entry name" value="ACR_tran"/>
    <property type="match status" value="1"/>
</dbReference>
<reference evidence="4 5" key="1">
    <citation type="submission" date="2018-06" db="EMBL/GenBank/DDBJ databases">
        <authorList>
            <consortium name="Pathogen Informatics"/>
            <person name="Doyle S."/>
        </authorList>
    </citation>
    <scope>NUCLEOTIDE SEQUENCE [LARGE SCALE GENOMIC DNA]</scope>
    <source>
        <strain evidence="4 5">NCTC7928</strain>
    </source>
</reference>
<evidence type="ECO:0000313" key="5">
    <source>
        <dbReference type="Proteomes" id="UP000254877"/>
    </source>
</evidence>
<keyword evidence="2" id="KW-1133">Transmembrane helix</keyword>
<dbReference type="GO" id="GO:0005886">
    <property type="term" value="C:plasma membrane"/>
    <property type="evidence" value="ECO:0007669"/>
    <property type="project" value="TreeGrafter"/>
</dbReference>
<name>A0A376LNY5_ECOLX</name>
<keyword evidence="2" id="KW-0472">Membrane</keyword>
<accession>A0A376LNY5</accession>
<evidence type="ECO:0000256" key="2">
    <source>
        <dbReference type="ARBA" id="ARBA00022989"/>
    </source>
</evidence>
<protein>
    <submittedName>
        <fullName evidence="4">Multidrug resistance protein</fullName>
    </submittedName>
</protein>
<dbReference type="FunFam" id="3.30.70.1430:FF:000004">
    <property type="entry name" value="Multidrug resistance protein MdtC"/>
    <property type="match status" value="1"/>
</dbReference>
<sequence>MLMGGIQADQSISFQAMRGKLQDFMKIIRDDPAVDNVTGFTGGSRVNSGMMFITLKPRDERSETAQQIIDRLRVKLAKEPGANLFLMAVQDIRVGGRQSNASYQYTLLSDDLAALREWEPKIRKKLATLPELADVNSDQQDNGAEMNLVYDRDHHGTAGNRRAGRQQPVK</sequence>
<feature type="region of interest" description="Disordered" evidence="3">
    <location>
        <begin position="133"/>
        <end position="170"/>
    </location>
</feature>